<gene>
    <name evidence="1" type="ORF">ENW55_03280</name>
</gene>
<accession>A0A832IE85</accession>
<dbReference type="EMBL" id="DTKQ01000025">
    <property type="protein sequence ID" value="HGZ78991.1"/>
    <property type="molecule type" value="Genomic_DNA"/>
</dbReference>
<comment type="caution">
    <text evidence="1">The sequence shown here is derived from an EMBL/GenBank/DDBJ whole genome shotgun (WGS) entry which is preliminary data.</text>
</comment>
<dbReference type="GO" id="GO:0003824">
    <property type="term" value="F:catalytic activity"/>
    <property type="evidence" value="ECO:0007669"/>
    <property type="project" value="InterPro"/>
</dbReference>
<dbReference type="SFLD" id="SFLDS00029">
    <property type="entry name" value="Radical_SAM"/>
    <property type="match status" value="1"/>
</dbReference>
<protein>
    <submittedName>
        <fullName evidence="1">Radical SAM protein</fullName>
    </submittedName>
</protein>
<name>A0A832IE85_9THEM</name>
<dbReference type="GO" id="GO:0051536">
    <property type="term" value="F:iron-sulfur cluster binding"/>
    <property type="evidence" value="ECO:0007669"/>
    <property type="project" value="InterPro"/>
</dbReference>
<dbReference type="PANTHER" id="PTHR43288:SF2">
    <property type="entry name" value="RADICAL SAM CORE DOMAIN-CONTAINING PROTEIN"/>
    <property type="match status" value="1"/>
</dbReference>
<proteinExistence type="predicted"/>
<dbReference type="InterPro" id="IPR007197">
    <property type="entry name" value="rSAM"/>
</dbReference>
<dbReference type="InterPro" id="IPR058240">
    <property type="entry name" value="rSAM_sf"/>
</dbReference>
<dbReference type="SUPFAM" id="SSF102114">
    <property type="entry name" value="Radical SAM enzymes"/>
    <property type="match status" value="1"/>
</dbReference>
<evidence type="ECO:0000313" key="1">
    <source>
        <dbReference type="EMBL" id="HGZ78991.1"/>
    </source>
</evidence>
<sequence length="264" mass="29999">MVFVDPSGTIPISLTGKFCHMNCAHCGGHYLSHMKTLREMDQLAKEGRRSFLISGGLEEDFLVPFRKHLHQLRHLKETYELSYNFHVGFPQSPVIELEGLADVVSFDFFADPKVMEAVYGFSVEPTKLLDAIARTRVFAVPHITVGILEGHISHEYEAMKMLSERFDVVVLNVFVPTTGTKFSQALPPDLLQMKELFSYAAENFEHVILGCMQPRGEYRRSLQQSVKDFVSVIVKPVFKVDFDFKGCCALWLAKSKVEVVKHVR</sequence>
<dbReference type="PANTHER" id="PTHR43288">
    <property type="entry name" value="BIOTIN SYNTHASE-RELATED PROTEIN, RADICAL SAM SUPERFAMILY"/>
    <property type="match status" value="1"/>
</dbReference>
<dbReference type="SFLD" id="SFLDG01113">
    <property type="entry name" value="Uncharacterised_Radical_SAM_Su"/>
    <property type="match status" value="1"/>
</dbReference>
<dbReference type="AlphaFoldDB" id="A0A832IE85"/>
<organism evidence="1">
    <name type="scientific">Pseudothermotoga hypogea</name>
    <dbReference type="NCBI Taxonomy" id="57487"/>
    <lineage>
        <taxon>Bacteria</taxon>
        <taxon>Thermotogati</taxon>
        <taxon>Thermotogota</taxon>
        <taxon>Thermotogae</taxon>
        <taxon>Thermotogales</taxon>
        <taxon>Thermotogaceae</taxon>
        <taxon>Pseudothermotoga</taxon>
    </lineage>
</organism>
<reference evidence="1" key="1">
    <citation type="journal article" date="2020" name="mSystems">
        <title>Genome- and Community-Level Interaction Insights into Carbon Utilization and Element Cycling Functions of Hydrothermarchaeota in Hydrothermal Sediment.</title>
        <authorList>
            <person name="Zhou Z."/>
            <person name="Liu Y."/>
            <person name="Xu W."/>
            <person name="Pan J."/>
            <person name="Luo Z.H."/>
            <person name="Li M."/>
        </authorList>
    </citation>
    <scope>NUCLEOTIDE SEQUENCE [LARGE SCALE GENOMIC DNA]</scope>
    <source>
        <strain evidence="1">SpSt-86</strain>
    </source>
</reference>